<accession>A0AAE0Z244</accession>
<organism evidence="2 3">
    <name type="scientific">Elysia crispata</name>
    <name type="common">lettuce slug</name>
    <dbReference type="NCBI Taxonomy" id="231223"/>
    <lineage>
        <taxon>Eukaryota</taxon>
        <taxon>Metazoa</taxon>
        <taxon>Spiralia</taxon>
        <taxon>Lophotrochozoa</taxon>
        <taxon>Mollusca</taxon>
        <taxon>Gastropoda</taxon>
        <taxon>Heterobranchia</taxon>
        <taxon>Euthyneura</taxon>
        <taxon>Panpulmonata</taxon>
        <taxon>Sacoglossa</taxon>
        <taxon>Placobranchoidea</taxon>
        <taxon>Plakobranchidae</taxon>
        <taxon>Elysia</taxon>
    </lineage>
</organism>
<evidence type="ECO:0000313" key="3">
    <source>
        <dbReference type="Proteomes" id="UP001283361"/>
    </source>
</evidence>
<name>A0AAE0Z244_9GAST</name>
<dbReference type="Proteomes" id="UP001283361">
    <property type="component" value="Unassembled WGS sequence"/>
</dbReference>
<evidence type="ECO:0000256" key="1">
    <source>
        <dbReference type="SAM" id="MobiDB-lite"/>
    </source>
</evidence>
<protein>
    <submittedName>
        <fullName evidence="2">Uncharacterized protein</fullName>
    </submittedName>
</protein>
<sequence length="23" mass="2852">MHQTDGLQRKEDIHLFTWHESEN</sequence>
<reference evidence="2" key="1">
    <citation type="journal article" date="2023" name="G3 (Bethesda)">
        <title>A reference genome for the long-term kleptoplast-retaining sea slug Elysia crispata morphotype clarki.</title>
        <authorList>
            <person name="Eastman K.E."/>
            <person name="Pendleton A.L."/>
            <person name="Shaikh M.A."/>
            <person name="Suttiyut T."/>
            <person name="Ogas R."/>
            <person name="Tomko P."/>
            <person name="Gavelis G."/>
            <person name="Widhalm J.R."/>
            <person name="Wisecaver J.H."/>
        </authorList>
    </citation>
    <scope>NUCLEOTIDE SEQUENCE</scope>
    <source>
        <strain evidence="2">ECLA1</strain>
    </source>
</reference>
<feature type="compositionally biased region" description="Basic and acidic residues" evidence="1">
    <location>
        <begin position="7"/>
        <end position="23"/>
    </location>
</feature>
<keyword evidence="3" id="KW-1185">Reference proteome</keyword>
<feature type="non-terminal residue" evidence="2">
    <location>
        <position position="23"/>
    </location>
</feature>
<dbReference type="AlphaFoldDB" id="A0AAE0Z244"/>
<evidence type="ECO:0000313" key="2">
    <source>
        <dbReference type="EMBL" id="KAK3761494.1"/>
    </source>
</evidence>
<feature type="region of interest" description="Disordered" evidence="1">
    <location>
        <begin position="1"/>
        <end position="23"/>
    </location>
</feature>
<proteinExistence type="predicted"/>
<dbReference type="EMBL" id="JAWDGP010004880">
    <property type="protein sequence ID" value="KAK3761494.1"/>
    <property type="molecule type" value="Genomic_DNA"/>
</dbReference>
<gene>
    <name evidence="2" type="ORF">RRG08_056579</name>
</gene>
<comment type="caution">
    <text evidence="2">The sequence shown here is derived from an EMBL/GenBank/DDBJ whole genome shotgun (WGS) entry which is preliminary data.</text>
</comment>